<dbReference type="InterPro" id="IPR022635">
    <property type="entry name" value="DNA_polIII_beta_C"/>
</dbReference>
<dbReference type="EMBL" id="FPIW01000024">
    <property type="protein sequence ID" value="SFW49304.1"/>
    <property type="molecule type" value="Genomic_DNA"/>
</dbReference>
<evidence type="ECO:0000313" key="15">
    <source>
        <dbReference type="Proteomes" id="UP000182680"/>
    </source>
</evidence>
<dbReference type="InterPro" id="IPR022634">
    <property type="entry name" value="DNA_polIII_beta_N"/>
</dbReference>
<dbReference type="GO" id="GO:0003887">
    <property type="term" value="F:DNA-directed DNA polymerase activity"/>
    <property type="evidence" value="ECO:0007669"/>
    <property type="project" value="UniProtKB-KW"/>
</dbReference>
<keyword evidence="9" id="KW-0238">DNA-binding</keyword>
<evidence type="ECO:0000259" key="13">
    <source>
        <dbReference type="Pfam" id="PF02768"/>
    </source>
</evidence>
<dbReference type="CDD" id="cd00140">
    <property type="entry name" value="beta_clamp"/>
    <property type="match status" value="1"/>
</dbReference>
<evidence type="ECO:0000256" key="10">
    <source>
        <dbReference type="ARBA" id="ARBA00030988"/>
    </source>
</evidence>
<keyword evidence="4" id="KW-0963">Cytoplasm</keyword>
<keyword evidence="7" id="KW-0235">DNA replication</keyword>
<protein>
    <recommendedName>
        <fullName evidence="3">Beta sliding clamp</fullName>
    </recommendedName>
    <alternativeName>
        <fullName evidence="11">Beta-clamp processivity factor</fullName>
    </alternativeName>
    <alternativeName>
        <fullName evidence="10">DNA polymerase III beta sliding clamp subunit</fullName>
    </alternativeName>
</protein>
<dbReference type="AlphaFoldDB" id="A0AA94L2A0"/>
<evidence type="ECO:0000256" key="2">
    <source>
        <dbReference type="ARBA" id="ARBA00010752"/>
    </source>
</evidence>
<evidence type="ECO:0000256" key="8">
    <source>
        <dbReference type="ARBA" id="ARBA00022932"/>
    </source>
</evidence>
<organism evidence="14 15">
    <name type="scientific">Desulfovibrio desulfuricans</name>
    <dbReference type="NCBI Taxonomy" id="876"/>
    <lineage>
        <taxon>Bacteria</taxon>
        <taxon>Pseudomonadati</taxon>
        <taxon>Thermodesulfobacteriota</taxon>
        <taxon>Desulfovibrionia</taxon>
        <taxon>Desulfovibrionales</taxon>
        <taxon>Desulfovibrionaceae</taxon>
        <taxon>Desulfovibrio</taxon>
    </lineage>
</organism>
<keyword evidence="5" id="KW-0808">Transferase</keyword>
<dbReference type="Gene3D" id="3.70.10.10">
    <property type="match status" value="1"/>
</dbReference>
<dbReference type="OMA" id="VIIMPMK"/>
<evidence type="ECO:0000313" key="14">
    <source>
        <dbReference type="EMBL" id="SFW49304.1"/>
    </source>
</evidence>
<keyword evidence="6" id="KW-0548">Nucleotidyltransferase</keyword>
<gene>
    <name evidence="14" type="ORF">SAMN02910291_01537</name>
</gene>
<dbReference type="NCBIfam" id="TIGR00663">
    <property type="entry name" value="dnan"/>
    <property type="match status" value="1"/>
</dbReference>
<dbReference type="GO" id="GO:0009360">
    <property type="term" value="C:DNA polymerase III complex"/>
    <property type="evidence" value="ECO:0007669"/>
    <property type="project" value="InterPro"/>
</dbReference>
<dbReference type="Pfam" id="PF00712">
    <property type="entry name" value="DNA_pol3_beta"/>
    <property type="match status" value="1"/>
</dbReference>
<sequence>MKLTVNKEQIIEGLLKAVAIIPAKAGAQYLRSIWLKAEDGGLSVMSTDANIEFTGRYQAEVAQPGLIGVQGRAFVDLVRQLPSGVLHLSLDEASGNLLVEQGRRTYKLPVSGAEWFQNFSSFPEENTVTWSGDFLQDLLDKVAFCISDDDAMDAIACLCMMPKGNGRIDVCGLNGHQFALVSFTHDELAERLPEEGILIQKKYLQDIKKWLGVDEIELSITGKRLYLRSMSKAETLSLPRATHQYPDYSIFMSKLASEDMHPMTLDRKEAMEALGRILIFNTESDRCTYMDLSSGEALLSAQGQDVGSASESLEVTYGGDIKRIAFPTRNLMDVLAHFVSGKTDMMLTGAEGPCGIRGADDPDYTVIIMPMKVSETTYYSEEDV</sequence>
<dbReference type="InterPro" id="IPR001001">
    <property type="entry name" value="DNA_polIII_beta"/>
</dbReference>
<dbReference type="GO" id="GO:0006271">
    <property type="term" value="P:DNA strand elongation involved in DNA replication"/>
    <property type="evidence" value="ECO:0007669"/>
    <property type="project" value="TreeGrafter"/>
</dbReference>
<feature type="domain" description="DNA polymerase III beta sliding clamp N-terminal" evidence="12">
    <location>
        <begin position="1"/>
        <end position="118"/>
    </location>
</feature>
<evidence type="ECO:0000256" key="6">
    <source>
        <dbReference type="ARBA" id="ARBA00022695"/>
    </source>
</evidence>
<comment type="similarity">
    <text evidence="2">Belongs to the beta sliding clamp family.</text>
</comment>
<keyword evidence="8" id="KW-0239">DNA-directed DNA polymerase</keyword>
<evidence type="ECO:0000256" key="1">
    <source>
        <dbReference type="ARBA" id="ARBA00004496"/>
    </source>
</evidence>
<evidence type="ECO:0000259" key="12">
    <source>
        <dbReference type="Pfam" id="PF00712"/>
    </source>
</evidence>
<dbReference type="SMART" id="SM00480">
    <property type="entry name" value="POL3Bc"/>
    <property type="match status" value="1"/>
</dbReference>
<dbReference type="GO" id="GO:0008408">
    <property type="term" value="F:3'-5' exonuclease activity"/>
    <property type="evidence" value="ECO:0007669"/>
    <property type="project" value="InterPro"/>
</dbReference>
<comment type="subcellular location">
    <subcellularLocation>
        <location evidence="1">Cytoplasm</location>
    </subcellularLocation>
</comment>
<dbReference type="RefSeq" id="WP_012623656.1">
    <property type="nucleotide sequence ID" value="NZ_FPIW01000024.1"/>
</dbReference>
<dbReference type="GO" id="GO:0005737">
    <property type="term" value="C:cytoplasm"/>
    <property type="evidence" value="ECO:0007669"/>
    <property type="project" value="UniProtKB-SubCell"/>
</dbReference>
<evidence type="ECO:0000256" key="3">
    <source>
        <dbReference type="ARBA" id="ARBA00021035"/>
    </source>
</evidence>
<dbReference type="GO" id="GO:0003677">
    <property type="term" value="F:DNA binding"/>
    <property type="evidence" value="ECO:0007669"/>
    <property type="project" value="UniProtKB-KW"/>
</dbReference>
<evidence type="ECO:0000256" key="5">
    <source>
        <dbReference type="ARBA" id="ARBA00022679"/>
    </source>
</evidence>
<proteinExistence type="inferred from homology"/>
<dbReference type="Pfam" id="PF02768">
    <property type="entry name" value="DNA_pol3_beta_3"/>
    <property type="match status" value="1"/>
</dbReference>
<comment type="caution">
    <text evidence="14">The sequence shown here is derived from an EMBL/GenBank/DDBJ whole genome shotgun (WGS) entry which is preliminary data.</text>
</comment>
<dbReference type="PANTHER" id="PTHR30478:SF0">
    <property type="entry name" value="BETA SLIDING CLAMP"/>
    <property type="match status" value="1"/>
</dbReference>
<evidence type="ECO:0000256" key="11">
    <source>
        <dbReference type="ARBA" id="ARBA00033276"/>
    </source>
</evidence>
<dbReference type="Proteomes" id="UP000182680">
    <property type="component" value="Unassembled WGS sequence"/>
</dbReference>
<name>A0AA94L2A0_DESDE</name>
<dbReference type="PANTHER" id="PTHR30478">
    <property type="entry name" value="DNA POLYMERASE III SUBUNIT BETA"/>
    <property type="match status" value="1"/>
</dbReference>
<evidence type="ECO:0000256" key="9">
    <source>
        <dbReference type="ARBA" id="ARBA00023125"/>
    </source>
</evidence>
<dbReference type="InterPro" id="IPR046938">
    <property type="entry name" value="DNA_clamp_sf"/>
</dbReference>
<evidence type="ECO:0000256" key="4">
    <source>
        <dbReference type="ARBA" id="ARBA00022490"/>
    </source>
</evidence>
<feature type="domain" description="DNA polymerase III beta sliding clamp C-terminal" evidence="13">
    <location>
        <begin position="263"/>
        <end position="371"/>
    </location>
</feature>
<accession>A0AA94L2A0</accession>
<dbReference type="Gene3D" id="3.10.150.10">
    <property type="entry name" value="DNA Polymerase III, subunit A, domain 2"/>
    <property type="match status" value="1"/>
</dbReference>
<evidence type="ECO:0000256" key="7">
    <source>
        <dbReference type="ARBA" id="ARBA00022705"/>
    </source>
</evidence>
<dbReference type="SUPFAM" id="SSF55979">
    <property type="entry name" value="DNA clamp"/>
    <property type="match status" value="3"/>
</dbReference>
<reference evidence="15" key="1">
    <citation type="submission" date="2016-11" db="EMBL/GenBank/DDBJ databases">
        <authorList>
            <person name="Jaros S."/>
            <person name="Januszkiewicz K."/>
            <person name="Wedrychowicz H."/>
        </authorList>
    </citation>
    <scope>NUCLEOTIDE SEQUENCE [LARGE SCALE GENOMIC DNA]</scope>
    <source>
        <strain evidence="15">DSM 7057</strain>
    </source>
</reference>